<evidence type="ECO:0000313" key="3">
    <source>
        <dbReference type="EMBL" id="SPC90914.1"/>
    </source>
</evidence>
<gene>
    <name evidence="3" type="ORF">FSB_LOCUS18796</name>
</gene>
<evidence type="ECO:0000259" key="2">
    <source>
        <dbReference type="Pfam" id="PF00078"/>
    </source>
</evidence>
<dbReference type="Gene3D" id="3.30.70.270">
    <property type="match status" value="1"/>
</dbReference>
<dbReference type="InterPro" id="IPR043128">
    <property type="entry name" value="Rev_trsase/Diguanyl_cyclase"/>
</dbReference>
<dbReference type="Gene3D" id="3.10.10.10">
    <property type="entry name" value="HIV Type 1 Reverse Transcriptase, subunit A, domain 1"/>
    <property type="match status" value="1"/>
</dbReference>
<feature type="compositionally biased region" description="Polar residues" evidence="1">
    <location>
        <begin position="82"/>
        <end position="92"/>
    </location>
</feature>
<proteinExistence type="predicted"/>
<feature type="region of interest" description="Disordered" evidence="1">
    <location>
        <begin position="346"/>
        <end position="383"/>
    </location>
</feature>
<name>A0A2N9FVU0_FAGSY</name>
<dbReference type="InterPro" id="IPR053134">
    <property type="entry name" value="RNA-dir_DNA_polymerase"/>
</dbReference>
<accession>A0A2N9FVU0</accession>
<evidence type="ECO:0000256" key="1">
    <source>
        <dbReference type="SAM" id="MobiDB-lite"/>
    </source>
</evidence>
<feature type="domain" description="Reverse transcriptase" evidence="2">
    <location>
        <begin position="396"/>
        <end position="532"/>
    </location>
</feature>
<dbReference type="InterPro" id="IPR043502">
    <property type="entry name" value="DNA/RNA_pol_sf"/>
</dbReference>
<dbReference type="EMBL" id="OIVN01001189">
    <property type="protein sequence ID" value="SPC90914.1"/>
    <property type="molecule type" value="Genomic_DNA"/>
</dbReference>
<feature type="region of interest" description="Disordered" evidence="1">
    <location>
        <begin position="69"/>
        <end position="109"/>
    </location>
</feature>
<dbReference type="InterPro" id="IPR000477">
    <property type="entry name" value="RT_dom"/>
</dbReference>
<dbReference type="SUPFAM" id="SSF56672">
    <property type="entry name" value="DNA/RNA polymerases"/>
    <property type="match status" value="1"/>
</dbReference>
<dbReference type="AlphaFoldDB" id="A0A2N9FVU0"/>
<dbReference type="CDD" id="cd01647">
    <property type="entry name" value="RT_LTR"/>
    <property type="match status" value="1"/>
</dbReference>
<protein>
    <recommendedName>
        <fullName evidence="2">Reverse transcriptase domain-containing protein</fullName>
    </recommendedName>
</protein>
<organism evidence="3">
    <name type="scientific">Fagus sylvatica</name>
    <name type="common">Beechnut</name>
    <dbReference type="NCBI Taxonomy" id="28930"/>
    <lineage>
        <taxon>Eukaryota</taxon>
        <taxon>Viridiplantae</taxon>
        <taxon>Streptophyta</taxon>
        <taxon>Embryophyta</taxon>
        <taxon>Tracheophyta</taxon>
        <taxon>Spermatophyta</taxon>
        <taxon>Magnoliopsida</taxon>
        <taxon>eudicotyledons</taxon>
        <taxon>Gunneridae</taxon>
        <taxon>Pentapetalae</taxon>
        <taxon>rosids</taxon>
        <taxon>fabids</taxon>
        <taxon>Fagales</taxon>
        <taxon>Fagaceae</taxon>
        <taxon>Fagus</taxon>
    </lineage>
</organism>
<dbReference type="PANTHER" id="PTHR24559:SF439">
    <property type="entry name" value="RETROTRANSPOSON, UNCLASSIFIED-LIKE PROTEIN"/>
    <property type="match status" value="1"/>
</dbReference>
<dbReference type="PANTHER" id="PTHR24559">
    <property type="entry name" value="TRANSPOSON TY3-I GAG-POL POLYPROTEIN"/>
    <property type="match status" value="1"/>
</dbReference>
<dbReference type="Pfam" id="PF00078">
    <property type="entry name" value="RVT_1"/>
    <property type="match status" value="1"/>
</dbReference>
<feature type="compositionally biased region" description="Basic and acidic residues" evidence="1">
    <location>
        <begin position="71"/>
        <end position="81"/>
    </location>
</feature>
<reference evidence="3" key="1">
    <citation type="submission" date="2018-02" db="EMBL/GenBank/DDBJ databases">
        <authorList>
            <person name="Cohen D.B."/>
            <person name="Kent A.D."/>
        </authorList>
    </citation>
    <scope>NUCLEOTIDE SEQUENCE</scope>
</reference>
<sequence length="535" mass="61089">MVELFCGKYFQAEEKITLVNLHTTKQASEEDLLHYIHRFCDISLDCYANYEEGEFAQLLQKARKMALSVKPHTEKPKEKKSQPQVLTVSTVNNKRKKSTERPFEEPPPRVPCTMEEMIAILNKWTLQRKFHEKIQDGTLKLSQAQQKVHTDPFLKYKDRAVVSVVIHGNASDADLDEPIATSTAMTPTAIKTLQRNPRFRSLFNQLGLNLEARTAATKAIMAIVVKSGAHCFTAETHASRAFLETINAITFTDEDMDVQYLDHRRPFYLLATINEVLNEKPIRIATNPTPFDQSESHFIEADLYDEVAPAREESLAKPFGIPLLKWKEINDALEADLRDLLEQKRKRREEADAPEPEDGILQPSCLTVNEANGPESADAATGESIAADPKISAKEELEFPLPNMDLLIDSTVGHAMFSFMDDFSDYNQIFMSPKDAEKTAFRTLIGNFYYTVMPFGFKNARATYQRTMIAMFYDMMHHEIKDYVDDIMVKSKTREDHFGILKKVFKRCRLYKLKMNPLKCAFGVSAGKFLGFLMH</sequence>